<organism evidence="1 2">
    <name type="scientific">Trifolium medium</name>
    <dbReference type="NCBI Taxonomy" id="97028"/>
    <lineage>
        <taxon>Eukaryota</taxon>
        <taxon>Viridiplantae</taxon>
        <taxon>Streptophyta</taxon>
        <taxon>Embryophyta</taxon>
        <taxon>Tracheophyta</taxon>
        <taxon>Spermatophyta</taxon>
        <taxon>Magnoliopsida</taxon>
        <taxon>eudicotyledons</taxon>
        <taxon>Gunneridae</taxon>
        <taxon>Pentapetalae</taxon>
        <taxon>rosids</taxon>
        <taxon>fabids</taxon>
        <taxon>Fabales</taxon>
        <taxon>Fabaceae</taxon>
        <taxon>Papilionoideae</taxon>
        <taxon>50 kb inversion clade</taxon>
        <taxon>NPAAA clade</taxon>
        <taxon>Hologalegina</taxon>
        <taxon>IRL clade</taxon>
        <taxon>Trifolieae</taxon>
        <taxon>Trifolium</taxon>
    </lineage>
</organism>
<dbReference type="PANTHER" id="PTHR33067">
    <property type="entry name" value="RNA-DIRECTED DNA POLYMERASE-RELATED"/>
    <property type="match status" value="1"/>
</dbReference>
<reference evidence="1 2" key="1">
    <citation type="journal article" date="2018" name="Front. Plant Sci.">
        <title>Red Clover (Trifolium pratense) and Zigzag Clover (T. medium) - A Picture of Genomic Similarities and Differences.</title>
        <authorList>
            <person name="Dluhosova J."/>
            <person name="Istvanek J."/>
            <person name="Nedelnik J."/>
            <person name="Repkova J."/>
        </authorList>
    </citation>
    <scope>NUCLEOTIDE SEQUENCE [LARGE SCALE GENOMIC DNA]</scope>
    <source>
        <strain evidence="2">cv. 10/8</strain>
        <tissue evidence="1">Leaf</tissue>
    </source>
</reference>
<comment type="caution">
    <text evidence="1">The sequence shown here is derived from an EMBL/GenBank/DDBJ whole genome shotgun (WGS) entry which is preliminary data.</text>
</comment>
<protein>
    <submittedName>
        <fullName evidence="1">Uncharacterized protein</fullName>
    </submittedName>
</protein>
<dbReference type="Proteomes" id="UP000265520">
    <property type="component" value="Unassembled WGS sequence"/>
</dbReference>
<name>A0A392NW22_9FABA</name>
<dbReference type="PANTHER" id="PTHR33067:SF9">
    <property type="entry name" value="RNA-DIRECTED DNA POLYMERASE"/>
    <property type="match status" value="1"/>
</dbReference>
<proteinExistence type="predicted"/>
<sequence length="267" mass="31031">SQRSVEIPGDSLSPVALLTTTEAMEIVLADQSTLNPSGIIKDVLVKIKDLVFPVDFVILDIEEDADIPIILGRPFLAMSHALIDMEKKELTIRIGDQESVIKVYKDGRDWCFKIETREKSQDDSHAGGWRMKVQIEELEEDMSQLTMEEDKISSELSHELKLLDIKEGNKEQWVHRWGRNRKIATKSKFGVKREPLKKPSMESMKLRFKRITDKDTYPERWINIPREAKEVKHGRKTLFKGDSPKEWDICYAFYKEQQMHDEKSEAL</sequence>
<feature type="non-terminal residue" evidence="1">
    <location>
        <position position="1"/>
    </location>
</feature>
<feature type="non-terminal residue" evidence="1">
    <location>
        <position position="267"/>
    </location>
</feature>
<evidence type="ECO:0000313" key="1">
    <source>
        <dbReference type="EMBL" id="MCI04017.1"/>
    </source>
</evidence>
<dbReference type="AlphaFoldDB" id="A0A392NW22"/>
<accession>A0A392NW22</accession>
<dbReference type="Gene3D" id="2.40.70.10">
    <property type="entry name" value="Acid Proteases"/>
    <property type="match status" value="1"/>
</dbReference>
<dbReference type="EMBL" id="LXQA010054032">
    <property type="protein sequence ID" value="MCI04017.1"/>
    <property type="molecule type" value="Genomic_DNA"/>
</dbReference>
<keyword evidence="2" id="KW-1185">Reference proteome</keyword>
<dbReference type="InterPro" id="IPR021109">
    <property type="entry name" value="Peptidase_aspartic_dom_sf"/>
</dbReference>
<evidence type="ECO:0000313" key="2">
    <source>
        <dbReference type="Proteomes" id="UP000265520"/>
    </source>
</evidence>
<dbReference type="CDD" id="cd00303">
    <property type="entry name" value="retropepsin_like"/>
    <property type="match status" value="1"/>
</dbReference>